<keyword evidence="10" id="KW-1185">Reference proteome</keyword>
<feature type="transmembrane region" description="Helical" evidence="7">
    <location>
        <begin position="218"/>
        <end position="244"/>
    </location>
</feature>
<evidence type="ECO:0000256" key="2">
    <source>
        <dbReference type="ARBA" id="ARBA00022448"/>
    </source>
</evidence>
<name>A0A1V4I7D1_9FIRM</name>
<evidence type="ECO:0000259" key="8">
    <source>
        <dbReference type="PROSITE" id="PS50850"/>
    </source>
</evidence>
<dbReference type="InterPro" id="IPR011701">
    <property type="entry name" value="MFS"/>
</dbReference>
<keyword evidence="3" id="KW-1003">Cell membrane</keyword>
<evidence type="ECO:0000256" key="1">
    <source>
        <dbReference type="ARBA" id="ARBA00004651"/>
    </source>
</evidence>
<keyword evidence="2" id="KW-0813">Transport</keyword>
<feature type="transmembrane region" description="Helical" evidence="7">
    <location>
        <begin position="352"/>
        <end position="374"/>
    </location>
</feature>
<dbReference type="RefSeq" id="WP_079411847.1">
    <property type="nucleotide sequence ID" value="NZ_MZGW01000003.1"/>
</dbReference>
<gene>
    <name evidence="9" type="ORF">CLOTH_10310</name>
</gene>
<dbReference type="Proteomes" id="UP000190140">
    <property type="component" value="Unassembled WGS sequence"/>
</dbReference>
<dbReference type="OrthoDB" id="9763297at2"/>
<dbReference type="STRING" id="29349.CLOTH_10310"/>
<dbReference type="GO" id="GO:0016746">
    <property type="term" value="F:acyltransferase activity"/>
    <property type="evidence" value="ECO:0007669"/>
    <property type="project" value="UniProtKB-KW"/>
</dbReference>
<sequence>MRNKNFIIVVTGQIISLLGNAIQRFCMSLYILDLTGSAAIFSTILAISTIPYILFAPIAGLLADTINRKKIMLFLDFISAILMGVYSIVVISGRDNIIIVGSVMFLLSTIYTLYSPSVTACIPQIVDKEKLAPANGIIQQVGAIVNLVGPIVAGILYSFVGIKTIVILNAMSFLIAAILEIFLEIPDLELRKKSRNSIFESVMQMKNSFMYLKEKKKVVLGIIISYGLTNIFVVPILSIVSPYFVKVKLNMPSTVYGFVEAIFVSGMIIGGILVTFNSKLFTIKKVHKTMYPMIISIITMGIATYVTIENKFVILGLYSIGGLGIMLSLALSNVISLTYIQKEVKEDMLGRVSAFSTAVATASVVPGQLIYGQLIEANLSLYNIMILTFIFSVGVVRFIRWNVRRINID</sequence>
<protein>
    <submittedName>
        <fullName evidence="9">2-acyl-glycerophospho-ethanolamine acyltransferase</fullName>
    </submittedName>
</protein>
<keyword evidence="9" id="KW-0808">Transferase</keyword>
<evidence type="ECO:0000313" key="9">
    <source>
        <dbReference type="EMBL" id="OPJ55853.1"/>
    </source>
</evidence>
<feature type="transmembrane region" description="Helical" evidence="7">
    <location>
        <begin position="380"/>
        <end position="399"/>
    </location>
</feature>
<keyword evidence="6 7" id="KW-0472">Membrane</keyword>
<keyword evidence="4 7" id="KW-0812">Transmembrane</keyword>
<dbReference type="PANTHER" id="PTHR43266">
    <property type="entry name" value="MACROLIDE-EFFLUX PROTEIN"/>
    <property type="match status" value="1"/>
</dbReference>
<reference evidence="9 10" key="1">
    <citation type="submission" date="2017-03" db="EMBL/GenBank/DDBJ databases">
        <title>Genome sequence of Clostridium thermoalcaliphilum DSM 7309.</title>
        <authorList>
            <person name="Poehlein A."/>
            <person name="Daniel R."/>
        </authorList>
    </citation>
    <scope>NUCLEOTIDE SEQUENCE [LARGE SCALE GENOMIC DNA]</scope>
    <source>
        <strain evidence="9 10">DSM 7309</strain>
    </source>
</reference>
<feature type="transmembrane region" description="Helical" evidence="7">
    <location>
        <begin position="38"/>
        <end position="59"/>
    </location>
</feature>
<dbReference type="GO" id="GO:0005886">
    <property type="term" value="C:plasma membrane"/>
    <property type="evidence" value="ECO:0007669"/>
    <property type="project" value="UniProtKB-SubCell"/>
</dbReference>
<feature type="transmembrane region" description="Helical" evidence="7">
    <location>
        <begin position="256"/>
        <end position="277"/>
    </location>
</feature>
<dbReference type="EMBL" id="MZGW01000003">
    <property type="protein sequence ID" value="OPJ55853.1"/>
    <property type="molecule type" value="Genomic_DNA"/>
</dbReference>
<dbReference type="PANTHER" id="PTHR43266:SF9">
    <property type="entry name" value="PERMEASE, MAJOR FACILITATOR SUPERFAMILY-RELATED"/>
    <property type="match status" value="1"/>
</dbReference>
<feature type="transmembrane region" description="Helical" evidence="7">
    <location>
        <begin position="314"/>
        <end position="340"/>
    </location>
</feature>
<dbReference type="InterPro" id="IPR036259">
    <property type="entry name" value="MFS_trans_sf"/>
</dbReference>
<dbReference type="AlphaFoldDB" id="A0A1V4I7D1"/>
<dbReference type="CDD" id="cd06173">
    <property type="entry name" value="MFS_MefA_like"/>
    <property type="match status" value="1"/>
</dbReference>
<evidence type="ECO:0000256" key="3">
    <source>
        <dbReference type="ARBA" id="ARBA00022475"/>
    </source>
</evidence>
<dbReference type="SUPFAM" id="SSF103473">
    <property type="entry name" value="MFS general substrate transporter"/>
    <property type="match status" value="1"/>
</dbReference>
<feature type="transmembrane region" description="Helical" evidence="7">
    <location>
        <begin position="97"/>
        <end position="116"/>
    </location>
</feature>
<dbReference type="GO" id="GO:0022857">
    <property type="term" value="F:transmembrane transporter activity"/>
    <property type="evidence" value="ECO:0007669"/>
    <property type="project" value="InterPro"/>
</dbReference>
<evidence type="ECO:0000256" key="6">
    <source>
        <dbReference type="ARBA" id="ARBA00023136"/>
    </source>
</evidence>
<proteinExistence type="predicted"/>
<feature type="domain" description="Major facilitator superfamily (MFS) profile" evidence="8">
    <location>
        <begin position="1"/>
        <end position="189"/>
    </location>
</feature>
<organism evidence="9 10">
    <name type="scientific">Alkalithermobacter paradoxus</name>
    <dbReference type="NCBI Taxonomy" id="29349"/>
    <lineage>
        <taxon>Bacteria</taxon>
        <taxon>Bacillati</taxon>
        <taxon>Bacillota</taxon>
        <taxon>Clostridia</taxon>
        <taxon>Peptostreptococcales</taxon>
        <taxon>Tepidibacteraceae</taxon>
        <taxon>Alkalithermobacter</taxon>
    </lineage>
</organism>
<feature type="transmembrane region" description="Helical" evidence="7">
    <location>
        <begin position="137"/>
        <end position="159"/>
    </location>
</feature>
<comment type="caution">
    <text evidence="9">The sequence shown here is derived from an EMBL/GenBank/DDBJ whole genome shotgun (WGS) entry which is preliminary data.</text>
</comment>
<evidence type="ECO:0000313" key="10">
    <source>
        <dbReference type="Proteomes" id="UP000190140"/>
    </source>
</evidence>
<evidence type="ECO:0000256" key="7">
    <source>
        <dbReference type="SAM" id="Phobius"/>
    </source>
</evidence>
<keyword evidence="9" id="KW-0012">Acyltransferase</keyword>
<comment type="subcellular location">
    <subcellularLocation>
        <location evidence="1">Cell membrane</location>
        <topology evidence="1">Multi-pass membrane protein</topology>
    </subcellularLocation>
</comment>
<evidence type="ECO:0000256" key="5">
    <source>
        <dbReference type="ARBA" id="ARBA00022989"/>
    </source>
</evidence>
<accession>A0A1V4I7D1</accession>
<feature type="transmembrane region" description="Helical" evidence="7">
    <location>
        <begin position="71"/>
        <end position="91"/>
    </location>
</feature>
<dbReference type="InterPro" id="IPR020846">
    <property type="entry name" value="MFS_dom"/>
</dbReference>
<feature type="transmembrane region" description="Helical" evidence="7">
    <location>
        <begin position="165"/>
        <end position="185"/>
    </location>
</feature>
<evidence type="ECO:0000256" key="4">
    <source>
        <dbReference type="ARBA" id="ARBA00022692"/>
    </source>
</evidence>
<dbReference type="Gene3D" id="1.20.1250.20">
    <property type="entry name" value="MFS general substrate transporter like domains"/>
    <property type="match status" value="1"/>
</dbReference>
<feature type="transmembrane region" description="Helical" evidence="7">
    <location>
        <begin position="7"/>
        <end position="32"/>
    </location>
</feature>
<dbReference type="Pfam" id="PF07690">
    <property type="entry name" value="MFS_1"/>
    <property type="match status" value="1"/>
</dbReference>
<feature type="transmembrane region" description="Helical" evidence="7">
    <location>
        <begin position="289"/>
        <end position="308"/>
    </location>
</feature>
<keyword evidence="5 7" id="KW-1133">Transmembrane helix</keyword>
<dbReference type="PROSITE" id="PS50850">
    <property type="entry name" value="MFS"/>
    <property type="match status" value="1"/>
</dbReference>